<feature type="compositionally biased region" description="Polar residues" evidence="1">
    <location>
        <begin position="94"/>
        <end position="105"/>
    </location>
</feature>
<dbReference type="RefSeq" id="WP_106771461.1">
    <property type="nucleotide sequence ID" value="NZ_PXYK01000005.1"/>
</dbReference>
<protein>
    <recommendedName>
        <fullName evidence="5">Outer membrane beta-barrel protein</fullName>
    </recommendedName>
</protein>
<dbReference type="Pfam" id="PF10082">
    <property type="entry name" value="BBP2_2"/>
    <property type="match status" value="1"/>
</dbReference>
<feature type="chain" id="PRO_5015124508" description="Outer membrane beta-barrel protein" evidence="2">
    <location>
        <begin position="31"/>
        <end position="571"/>
    </location>
</feature>
<dbReference type="SUPFAM" id="SSF56925">
    <property type="entry name" value="OMPA-like"/>
    <property type="match status" value="1"/>
</dbReference>
<feature type="region of interest" description="Disordered" evidence="1">
    <location>
        <begin position="41"/>
        <end position="177"/>
    </location>
</feature>
<dbReference type="PROSITE" id="PS51257">
    <property type="entry name" value="PROKAR_LIPOPROTEIN"/>
    <property type="match status" value="1"/>
</dbReference>
<keyword evidence="2" id="KW-0732">Signal</keyword>
<name>A0A2P7SLN9_9HYPH</name>
<dbReference type="InterPro" id="IPR011250">
    <property type="entry name" value="OMP/PagP_B-barrel"/>
</dbReference>
<dbReference type="InterPro" id="IPR018759">
    <property type="entry name" value="BBP2_2"/>
</dbReference>
<evidence type="ECO:0000313" key="3">
    <source>
        <dbReference type="EMBL" id="PSJ63398.1"/>
    </source>
</evidence>
<comment type="caution">
    <text evidence="3">The sequence shown here is derived from an EMBL/GenBank/DDBJ whole genome shotgun (WGS) entry which is preliminary data.</text>
</comment>
<sequence length="571" mass="60997">MPRVRTQIPSSLRAATFGLLLASACGLAMALPAAGQEAGGLRGAMRSEGNAGAQQPGRQPGQPPNPGQDAQQAPVYVPASEGAVPDDPAVVNADGTTSLFGQPQEQRGAFTEDLPIPRARPPSTARDRKAAASRTSEPAERATAQEPIGRDGQDDTTTGTIRTEAIGPAERISVPEGAGRLEAIEDLDPLKPDDNPFAPLGIRVGTFVLRPSIEQGITTTSNADYSVDGQEAVLSETTLRLNAISDWTRHFATLDAYATFRETLSGYEISETRAGGVAALDLDINEELRGRATLTYERAPETAASPVVIEGTVEDPVRQTFGGSLGLEKDVGKARFGITGRVERDVYGEADLSDGTTLSQDDRNATLATLTLRGGYEISPALTPFVEVEGGHRFYDEDVDSSGFRRSSDRFGARGGVEVNHSEKLNGELSAGWIREKFEDDRLTPIEGPTLNALLTWEPERATRVDLSASTTVEGTTTAGESGSLLHSGKIIVERQVRSNLTASAEVGASYRDYSGSDDHDILFNAQLGATWWLNRYAGLTGRLRHESQTSTIEGRGYEANSVFLGVKLQR</sequence>
<proteinExistence type="predicted"/>
<feature type="signal peptide" evidence="2">
    <location>
        <begin position="1"/>
        <end position="30"/>
    </location>
</feature>
<feature type="compositionally biased region" description="Low complexity" evidence="1">
    <location>
        <begin position="49"/>
        <end position="60"/>
    </location>
</feature>
<dbReference type="EMBL" id="PXYK01000005">
    <property type="protein sequence ID" value="PSJ63398.1"/>
    <property type="molecule type" value="Genomic_DNA"/>
</dbReference>
<reference evidence="3 4" key="1">
    <citation type="submission" date="2018-03" db="EMBL/GenBank/DDBJ databases">
        <title>The draft genome of Mesorhizobium sp. 6GN-30.</title>
        <authorList>
            <person name="Liu L."/>
            <person name="Li L."/>
            <person name="Wang T."/>
            <person name="Zhang X."/>
            <person name="Liang L."/>
        </authorList>
    </citation>
    <scope>NUCLEOTIDE SEQUENCE [LARGE SCALE GENOMIC DNA]</scope>
    <source>
        <strain evidence="3 4">6GN30</strain>
    </source>
</reference>
<accession>A0A2P7SLN9</accession>
<dbReference type="OrthoDB" id="7398962at2"/>
<evidence type="ECO:0008006" key="5">
    <source>
        <dbReference type="Google" id="ProtNLM"/>
    </source>
</evidence>
<dbReference type="AlphaFoldDB" id="A0A2P7SLN9"/>
<gene>
    <name evidence="3" type="ORF">C7I84_07140</name>
</gene>
<dbReference type="Proteomes" id="UP000241229">
    <property type="component" value="Unassembled WGS sequence"/>
</dbReference>
<organism evidence="3 4">
    <name type="scientific">Kumtagia ephedrae</name>
    <dbReference type="NCBI Taxonomy" id="2116701"/>
    <lineage>
        <taxon>Bacteria</taxon>
        <taxon>Pseudomonadati</taxon>
        <taxon>Pseudomonadota</taxon>
        <taxon>Alphaproteobacteria</taxon>
        <taxon>Hyphomicrobiales</taxon>
        <taxon>Phyllobacteriaceae</taxon>
        <taxon>Kumtagia</taxon>
    </lineage>
</organism>
<keyword evidence="4" id="KW-1185">Reference proteome</keyword>
<evidence type="ECO:0000313" key="4">
    <source>
        <dbReference type="Proteomes" id="UP000241229"/>
    </source>
</evidence>
<evidence type="ECO:0000256" key="2">
    <source>
        <dbReference type="SAM" id="SignalP"/>
    </source>
</evidence>
<evidence type="ECO:0000256" key="1">
    <source>
        <dbReference type="SAM" id="MobiDB-lite"/>
    </source>
</evidence>